<reference evidence="5" key="1">
    <citation type="submission" date="2018-12" db="EMBL/GenBank/DDBJ databases">
        <title>Genome sequence of Peanibacillus sp.</title>
        <authorList>
            <person name="Subramani G."/>
            <person name="Srinivasan S."/>
            <person name="Kim M.K."/>
        </authorList>
    </citation>
    <scope>NUCLEOTIDE SEQUENCE [LARGE SCALE GENOMIC DNA]</scope>
    <source>
        <strain evidence="5">18JY67-1</strain>
    </source>
</reference>
<dbReference type="Pfam" id="PF00884">
    <property type="entry name" value="Sulfatase"/>
    <property type="match status" value="1"/>
</dbReference>
<evidence type="ECO:0000256" key="2">
    <source>
        <dbReference type="ARBA" id="ARBA00022801"/>
    </source>
</evidence>
<accession>A0A3S9A789</accession>
<evidence type="ECO:0000256" key="1">
    <source>
        <dbReference type="ARBA" id="ARBA00008779"/>
    </source>
</evidence>
<feature type="domain" description="Sulfatase N-terminal" evidence="3">
    <location>
        <begin position="5"/>
        <end position="388"/>
    </location>
</feature>
<gene>
    <name evidence="4" type="ORF">EJC50_19675</name>
</gene>
<organism evidence="4 5">
    <name type="scientific">Paenibacillus albus</name>
    <dbReference type="NCBI Taxonomy" id="2495582"/>
    <lineage>
        <taxon>Bacteria</taxon>
        <taxon>Bacillati</taxon>
        <taxon>Bacillota</taxon>
        <taxon>Bacilli</taxon>
        <taxon>Bacillales</taxon>
        <taxon>Paenibacillaceae</taxon>
        <taxon>Paenibacillus</taxon>
    </lineage>
</organism>
<keyword evidence="2" id="KW-0378">Hydrolase</keyword>
<dbReference type="CDD" id="cd16035">
    <property type="entry name" value="sulfatase_like"/>
    <property type="match status" value="1"/>
</dbReference>
<dbReference type="Proteomes" id="UP000272528">
    <property type="component" value="Chromosome"/>
</dbReference>
<dbReference type="EMBL" id="CP034437">
    <property type="protein sequence ID" value="AZN41647.1"/>
    <property type="molecule type" value="Genomic_DNA"/>
</dbReference>
<keyword evidence="5" id="KW-1185">Reference proteome</keyword>
<dbReference type="InterPro" id="IPR050738">
    <property type="entry name" value="Sulfatase"/>
</dbReference>
<evidence type="ECO:0000313" key="4">
    <source>
        <dbReference type="EMBL" id="AZN41647.1"/>
    </source>
</evidence>
<evidence type="ECO:0000259" key="3">
    <source>
        <dbReference type="Pfam" id="PF00884"/>
    </source>
</evidence>
<dbReference type="InterPro" id="IPR017850">
    <property type="entry name" value="Alkaline_phosphatase_core_sf"/>
</dbReference>
<name>A0A3S9A789_9BACL</name>
<dbReference type="PANTHER" id="PTHR42693:SF53">
    <property type="entry name" value="ENDO-4-O-SULFATASE"/>
    <property type="match status" value="1"/>
</dbReference>
<dbReference type="KEGG" id="palb:EJC50_19675"/>
<dbReference type="OrthoDB" id="9762324at2"/>
<dbReference type="SUPFAM" id="SSF53649">
    <property type="entry name" value="Alkaline phosphatase-like"/>
    <property type="match status" value="1"/>
</dbReference>
<dbReference type="AlphaFoldDB" id="A0A3S9A789"/>
<dbReference type="GO" id="GO:0004065">
    <property type="term" value="F:arylsulfatase activity"/>
    <property type="evidence" value="ECO:0007669"/>
    <property type="project" value="TreeGrafter"/>
</dbReference>
<dbReference type="InterPro" id="IPR000917">
    <property type="entry name" value="Sulfatase_N"/>
</dbReference>
<evidence type="ECO:0000313" key="5">
    <source>
        <dbReference type="Proteomes" id="UP000272528"/>
    </source>
</evidence>
<dbReference type="Gene3D" id="3.40.720.10">
    <property type="entry name" value="Alkaline Phosphatase, subunit A"/>
    <property type="match status" value="1"/>
</dbReference>
<proteinExistence type="inferred from homology"/>
<dbReference type="PANTHER" id="PTHR42693">
    <property type="entry name" value="ARYLSULFATASE FAMILY MEMBER"/>
    <property type="match status" value="1"/>
</dbReference>
<protein>
    <submittedName>
        <fullName evidence="4">Arylsulfatase</fullName>
    </submittedName>
</protein>
<dbReference type="RefSeq" id="WP_126017353.1">
    <property type="nucleotide sequence ID" value="NZ_CP034437.1"/>
</dbReference>
<sequence>MITNPNFLLIIVDEERFPPVYESDEIHAWRIKNLPAHERLRANGVELHRHYIGSAACCPSRATMFTGQYPSLHGVSQTNGIAKEAFDSDMYWLPPHTVPTIGNYFLEAGYQTYYKGKWHISFEDLLVPGTHDDLPSYNTSTGVPDPQREQLYMAADPLHAFGFSSWIGPEPHGRSPRNSASSAAKGLSGRDVVYGTETVELIDALDREKKADTKARPWLVVASFVNPHDITLFGSFTEHMPNRFHFQVDPMADVPPPPTIGERLNEKPDCQASYRNTYPKAIQPIVNEPLYRKLYYQLQKNADQQIARVLDALDRSSFRDDTIVIFTSDHGDLLGAHGGLHQKMYCAYEEVLHVPFLIHNKRLFPERQSVTELTSHIDLLPTMLGLANADVSGIQCRLQSRFSEVRPFVGRDLTSILIGQTDSRESQRLGEPVYFMTDDDITRGQHQRNILGRPYDSVVQPNHIETVIADLPSAQGQPVRQWKYSRYFDNDRFWSEPGVRDVTMQIGESEYTPVSSAFSTCRIQIKTVPVPEQFELYDLTGDPLETRNLAHPAWATTQTEAIRARMAKLLVEQRSQKRLNPIH</sequence>
<comment type="similarity">
    <text evidence="1">Belongs to the sulfatase family.</text>
</comment>